<dbReference type="eggNOG" id="ENOG502ZKH0">
    <property type="taxonomic scope" value="Bacteria"/>
</dbReference>
<dbReference type="OrthoDB" id="9157228at2"/>
<dbReference type="KEGG" id="hse:Hsero_3478"/>
<dbReference type="STRING" id="757424.Hsero_3478"/>
<evidence type="ECO:0000313" key="2">
    <source>
        <dbReference type="Proteomes" id="UP000000329"/>
    </source>
</evidence>
<keyword evidence="2" id="KW-1185">Reference proteome</keyword>
<accession>D8IPR0</accession>
<dbReference type="RefSeq" id="WP_013235421.1">
    <property type="nucleotide sequence ID" value="NC_014323.1"/>
</dbReference>
<gene>
    <name evidence="1" type="ordered locus">Hsero_3478</name>
</gene>
<organism evidence="1 2">
    <name type="scientific">Herbaspirillum seropedicae (strain SmR1)</name>
    <dbReference type="NCBI Taxonomy" id="757424"/>
    <lineage>
        <taxon>Bacteria</taxon>
        <taxon>Pseudomonadati</taxon>
        <taxon>Pseudomonadota</taxon>
        <taxon>Betaproteobacteria</taxon>
        <taxon>Burkholderiales</taxon>
        <taxon>Oxalobacteraceae</taxon>
        <taxon>Herbaspirillum</taxon>
    </lineage>
</organism>
<dbReference type="AlphaFoldDB" id="D8IPR0"/>
<name>D8IPR0_HERSS</name>
<protein>
    <submittedName>
        <fullName evidence="1">Uncharacterized protein</fullName>
    </submittedName>
</protein>
<sequence length="116" mass="12644">MAYELHIERKHHPLTIDEWNAAVSQLDGVRLASKNTSAVNPSSGEVISIDSHAGTAEILLEMGQWVPCFHFMHGQVSFKATENIQSSRDLTHVAAAKLAFALGAVIVGDEGEAYDW</sequence>
<dbReference type="HOGENOM" id="CLU_2093467_0_0_4"/>
<dbReference type="Proteomes" id="UP000000329">
    <property type="component" value="Chromosome"/>
</dbReference>
<evidence type="ECO:0000313" key="1">
    <source>
        <dbReference type="EMBL" id="ADJ64957.1"/>
    </source>
</evidence>
<dbReference type="GeneID" id="29390019"/>
<reference evidence="1 2" key="1">
    <citation type="submission" date="2010-04" db="EMBL/GenBank/DDBJ databases">
        <title>The genome of Herbaspirillum seropedicae SmR1, an endophytic, nitrogen-fixing, plant-growth promoting beta-Proteobacteria.</title>
        <authorList>
            <person name="Pedrosa F.O."/>
            <person name="Monteiro R.A."/>
            <person name="Wassem R."/>
            <person name="Cruz L.M."/>
            <person name="Ayub R.A."/>
            <person name="Colauto N.B."/>
            <person name="Fernandez M.A."/>
            <person name="Fungaro M.H.P."/>
            <person name="Grisard E.C."/>
            <person name="Hungria M."/>
            <person name="Madeira H.M.F."/>
            <person name="Nodari R.O."/>
            <person name="Osaku C.A."/>
            <person name="Petzl-Erler M.L."/>
            <person name="Terenzi H."/>
            <person name="Vieira L.G.E."/>
            <person name="Almeida M.I.M."/>
            <person name="Alves L.R."/>
            <person name="Arantes O.M.N."/>
            <person name="Balsanelli E."/>
            <person name="Barcellos F.G."/>
            <person name="Baura V.A."/>
            <person name="Binde D.R."/>
            <person name="Campo R.J."/>
            <person name="Chubatsu L.S."/>
            <person name="Chueire L.M.O."/>
            <person name="Ciferri R.R."/>
            <person name="Correa L.C."/>
            <person name="da Conceicao Silva J.L."/>
            <person name="Dabul A.N.G."/>
            <person name="Dambros B.P."/>
            <person name="Faoro H."/>
            <person name="Favetti A."/>
            <person name="Friedermann G."/>
            <person name="Furlaneto M.C."/>
            <person name="Gasques L.S."/>
            <person name="Gimenes C.C.T."/>
            <person name="Gioppo N.M.R."/>
            <person name="Glienke-Blanco C."/>
            <person name="Godoy L.P."/>
            <person name="Guerra M.P."/>
            <person name="Karp S."/>
            <person name="Kava-Cordeiro V."/>
            <person name="Margarido V.P."/>
            <person name="Mathioni S.M."/>
            <person name="Menck-Soares M.A."/>
            <person name="Murace N.K."/>
            <person name="Nicolas M.F."/>
            <person name="Oliveira C.E.C."/>
            <person name="Pagnan N.A.B."/>
            <person name="Pamphile J.A."/>
            <person name="Patussi E.V."/>
            <person name="Pereira L.F.P."/>
            <person name="Pereira-Ferrari L."/>
            <person name="Pinto F.G.S."/>
            <person name="Precoma C."/>
            <person name="Prioli A.J."/>
            <person name="Prioli S.M.A.P."/>
            <person name="Raittz R.T."/>
            <person name="Ramos H.J.O."/>
            <person name="Ribeiro E.M.S.F."/>
            <person name="Rigo L.U."/>
            <person name="Rocha C.L.M.S.C."/>
            <person name="Rocha S.N."/>
            <person name="Santos K."/>
            <person name="Satori D."/>
            <person name="Silva A.G."/>
            <person name="Simao R.C.G."/>
            <person name="Soares M.A.M."/>
            <person name="Souza E.M."/>
            <person name="Steffens M.B.R."/>
            <person name="Steindel M."/>
            <person name="Tadra-Sfeir M.Z."/>
            <person name="Takahashi E.K."/>
            <person name="Torres R.A."/>
            <person name="Valle J.S."/>
            <person name="Vernal J.I."/>
            <person name="Vilas-Boas L.A."/>
            <person name="Watanabe M.A.E."/>
            <person name="Weiss V.A."/>
            <person name="Yates M.A."/>
            <person name="Souza E.M."/>
        </authorList>
    </citation>
    <scope>NUCLEOTIDE SEQUENCE [LARGE SCALE GENOMIC DNA]</scope>
    <source>
        <strain evidence="1 2">SmR1</strain>
    </source>
</reference>
<proteinExistence type="predicted"/>
<dbReference type="EMBL" id="CP002039">
    <property type="protein sequence ID" value="ADJ64957.1"/>
    <property type="molecule type" value="Genomic_DNA"/>
</dbReference>